<accession>A0A9P8Q6U6</accession>
<evidence type="ECO:0000256" key="3">
    <source>
        <dbReference type="ARBA" id="ARBA00022692"/>
    </source>
</evidence>
<dbReference type="SUPFAM" id="SSF144091">
    <property type="entry name" value="Rhomboid-like"/>
    <property type="match status" value="1"/>
</dbReference>
<gene>
    <name evidence="9" type="ORF">WICPIJ_005066</name>
</gene>
<sequence length="290" mass="32800">MSGVKFITNHVKPNSSFKPSSTILNITRQFHNTTVSKFRISNYNYTNNQQFFNLKKALLFSGVFISATTILTPYLYQIPPFNHFKKNPSHFVYGLIAINLAVFLAWRIPKFWRVLHRYALLQKDRQFNSLQIIGSAFSQQEVWHLAMNMLALYSFGVSLAQVVGIENFTILYLNGAVLSSLGSLVYPLLMRLPLVGASLGASGALFAVFGCFANLFPMAKIMILFFPIPGGAQVAFLGAMIWNIAGCVMRWGSFDYAAHFVGGCFGGLFGWYLKEKAERERERRWSGRLW</sequence>
<evidence type="ECO:0000256" key="7">
    <source>
        <dbReference type="SAM" id="Phobius"/>
    </source>
</evidence>
<comment type="subcellular location">
    <subcellularLocation>
        <location evidence="1">Membrane</location>
        <topology evidence="1">Multi-pass membrane protein</topology>
    </subcellularLocation>
</comment>
<keyword evidence="3 7" id="KW-0812">Transmembrane</keyword>
<keyword evidence="5 7" id="KW-1133">Transmembrane helix</keyword>
<proteinExistence type="inferred from homology"/>
<dbReference type="Gene3D" id="1.20.1540.10">
    <property type="entry name" value="Rhomboid-like"/>
    <property type="match status" value="1"/>
</dbReference>
<evidence type="ECO:0000256" key="4">
    <source>
        <dbReference type="ARBA" id="ARBA00022801"/>
    </source>
</evidence>
<dbReference type="FunFam" id="1.20.1540.10:FF:000012">
    <property type="entry name" value="Rhomboid family protein"/>
    <property type="match status" value="1"/>
</dbReference>
<name>A0A9P8Q6U6_WICPI</name>
<protein>
    <recommendedName>
        <fullName evidence="8">Peptidase S54 rhomboid domain-containing protein</fullName>
    </recommendedName>
</protein>
<evidence type="ECO:0000256" key="5">
    <source>
        <dbReference type="ARBA" id="ARBA00022989"/>
    </source>
</evidence>
<dbReference type="AlphaFoldDB" id="A0A9P8Q6U6"/>
<dbReference type="InterPro" id="IPR050925">
    <property type="entry name" value="Rhomboid_protease_S54"/>
</dbReference>
<dbReference type="EMBL" id="JAEUBG010002839">
    <property type="protein sequence ID" value="KAH3683964.1"/>
    <property type="molecule type" value="Genomic_DNA"/>
</dbReference>
<feature type="transmembrane region" description="Helical" evidence="7">
    <location>
        <begin position="223"/>
        <end position="244"/>
    </location>
</feature>
<dbReference type="GO" id="GO:0016020">
    <property type="term" value="C:membrane"/>
    <property type="evidence" value="ECO:0007669"/>
    <property type="project" value="UniProtKB-SubCell"/>
</dbReference>
<dbReference type="PANTHER" id="PTHR43731">
    <property type="entry name" value="RHOMBOID PROTEASE"/>
    <property type="match status" value="1"/>
</dbReference>
<dbReference type="GO" id="GO:0006465">
    <property type="term" value="P:signal peptide processing"/>
    <property type="evidence" value="ECO:0007669"/>
    <property type="project" value="TreeGrafter"/>
</dbReference>
<comment type="caution">
    <text evidence="9">The sequence shown here is derived from an EMBL/GenBank/DDBJ whole genome shotgun (WGS) entry which is preliminary data.</text>
</comment>
<keyword evidence="6 7" id="KW-0472">Membrane</keyword>
<feature type="transmembrane region" description="Helical" evidence="7">
    <location>
        <begin position="90"/>
        <end position="108"/>
    </location>
</feature>
<feature type="transmembrane region" description="Helical" evidence="7">
    <location>
        <begin position="57"/>
        <end position="78"/>
    </location>
</feature>
<evidence type="ECO:0000256" key="6">
    <source>
        <dbReference type="ARBA" id="ARBA00023136"/>
    </source>
</evidence>
<comment type="similarity">
    <text evidence="2">Belongs to the peptidase S54 family.</text>
</comment>
<organism evidence="9 10">
    <name type="scientific">Wickerhamomyces pijperi</name>
    <name type="common">Yeast</name>
    <name type="synonym">Pichia pijperi</name>
    <dbReference type="NCBI Taxonomy" id="599730"/>
    <lineage>
        <taxon>Eukaryota</taxon>
        <taxon>Fungi</taxon>
        <taxon>Dikarya</taxon>
        <taxon>Ascomycota</taxon>
        <taxon>Saccharomycotina</taxon>
        <taxon>Saccharomycetes</taxon>
        <taxon>Phaffomycetales</taxon>
        <taxon>Wickerhamomycetaceae</taxon>
        <taxon>Wickerhamomyces</taxon>
    </lineage>
</organism>
<dbReference type="GO" id="GO:0004252">
    <property type="term" value="F:serine-type endopeptidase activity"/>
    <property type="evidence" value="ECO:0007669"/>
    <property type="project" value="InterPro"/>
</dbReference>
<feature type="transmembrane region" description="Helical" evidence="7">
    <location>
        <begin position="193"/>
        <end position="216"/>
    </location>
</feature>
<feature type="transmembrane region" description="Helical" evidence="7">
    <location>
        <begin position="256"/>
        <end position="273"/>
    </location>
</feature>
<evidence type="ECO:0000256" key="1">
    <source>
        <dbReference type="ARBA" id="ARBA00004141"/>
    </source>
</evidence>
<dbReference type="Pfam" id="PF01694">
    <property type="entry name" value="Rhomboid"/>
    <property type="match status" value="1"/>
</dbReference>
<feature type="domain" description="Peptidase S54 rhomboid" evidence="8">
    <location>
        <begin position="131"/>
        <end position="274"/>
    </location>
</feature>
<evidence type="ECO:0000256" key="2">
    <source>
        <dbReference type="ARBA" id="ARBA00009045"/>
    </source>
</evidence>
<dbReference type="OrthoDB" id="10260614at2759"/>
<evidence type="ECO:0000313" key="9">
    <source>
        <dbReference type="EMBL" id="KAH3683964.1"/>
    </source>
</evidence>
<dbReference type="InterPro" id="IPR022764">
    <property type="entry name" value="Peptidase_S54_rhomboid_dom"/>
</dbReference>
<keyword evidence="10" id="KW-1185">Reference proteome</keyword>
<keyword evidence="4" id="KW-0378">Hydrolase</keyword>
<evidence type="ECO:0000313" key="10">
    <source>
        <dbReference type="Proteomes" id="UP000774326"/>
    </source>
</evidence>
<reference evidence="9" key="2">
    <citation type="submission" date="2021-01" db="EMBL/GenBank/DDBJ databases">
        <authorList>
            <person name="Schikora-Tamarit M.A."/>
        </authorList>
    </citation>
    <scope>NUCLEOTIDE SEQUENCE</scope>
    <source>
        <strain evidence="9">CBS2887</strain>
    </source>
</reference>
<dbReference type="PANTHER" id="PTHR43731:SF14">
    <property type="entry name" value="PRESENILIN-ASSOCIATED RHOMBOID-LIKE PROTEIN, MITOCHONDRIAL"/>
    <property type="match status" value="1"/>
</dbReference>
<reference evidence="9" key="1">
    <citation type="journal article" date="2021" name="Open Biol.">
        <title>Shared evolutionary footprints suggest mitochondrial oxidative damage underlies multiple complex I losses in fungi.</title>
        <authorList>
            <person name="Schikora-Tamarit M.A."/>
            <person name="Marcet-Houben M."/>
            <person name="Nosek J."/>
            <person name="Gabaldon T."/>
        </authorList>
    </citation>
    <scope>NUCLEOTIDE SEQUENCE</scope>
    <source>
        <strain evidence="9">CBS2887</strain>
    </source>
</reference>
<dbReference type="Proteomes" id="UP000774326">
    <property type="component" value="Unassembled WGS sequence"/>
</dbReference>
<dbReference type="InterPro" id="IPR035952">
    <property type="entry name" value="Rhomboid-like_sf"/>
</dbReference>
<evidence type="ECO:0000259" key="8">
    <source>
        <dbReference type="Pfam" id="PF01694"/>
    </source>
</evidence>